<accession>A0A2M6W5Z3</accession>
<organism evidence="3 4">
    <name type="scientific">Candidatus Magasanikbacteria bacterium CG10_big_fil_rev_8_21_14_0_10_36_32</name>
    <dbReference type="NCBI Taxonomy" id="1974646"/>
    <lineage>
        <taxon>Bacteria</taxon>
        <taxon>Candidatus Magasanikiibacteriota</taxon>
    </lineage>
</organism>
<comment type="caution">
    <text evidence="3">The sequence shown here is derived from an EMBL/GenBank/DDBJ whole genome shotgun (WGS) entry which is preliminary data.</text>
</comment>
<dbReference type="InterPro" id="IPR036291">
    <property type="entry name" value="NAD(P)-bd_dom_sf"/>
</dbReference>
<dbReference type="Pfam" id="PF01370">
    <property type="entry name" value="Epimerase"/>
    <property type="match status" value="1"/>
</dbReference>
<evidence type="ECO:0000313" key="3">
    <source>
        <dbReference type="EMBL" id="PIT88145.1"/>
    </source>
</evidence>
<protein>
    <recommendedName>
        <fullName evidence="2">NAD-dependent epimerase/dehydratase domain-containing protein</fullName>
    </recommendedName>
</protein>
<evidence type="ECO:0000313" key="4">
    <source>
        <dbReference type="Proteomes" id="UP000231426"/>
    </source>
</evidence>
<dbReference type="AlphaFoldDB" id="A0A2M6W5Z3"/>
<dbReference type="SUPFAM" id="SSF51735">
    <property type="entry name" value="NAD(P)-binding Rossmann-fold domains"/>
    <property type="match status" value="1"/>
</dbReference>
<evidence type="ECO:0000259" key="2">
    <source>
        <dbReference type="Pfam" id="PF01370"/>
    </source>
</evidence>
<sequence>MENKKKIFLTGGGGFIGQNILEQLGDKYEFVAPRSHDIDLTDSDKVEKLIKSFRPDIVIHAANLGGRRKDKNVKDVAYINLKMFFNIIRCKKYFGRMIMFGTGAEYDKQFDIAGVKEDFFDTRIPNNQHGFYKYVCAKYAEQVDFITHLRIFGMFGKYENFSLGFIANNICRTLFDLPVSINQNVFFEYVFVNDFVKILDYFINNSGKENFYNIGTGQRMSLLDIGNKILKRSGKNLPIVVKQDGLNKEYTCNSERLRKEIPGLSFTLFEEAIGQLFLYYSGKIKDIKKEDILFD</sequence>
<dbReference type="EMBL" id="PFBV01000005">
    <property type="protein sequence ID" value="PIT88145.1"/>
    <property type="molecule type" value="Genomic_DNA"/>
</dbReference>
<name>A0A2M6W5Z3_9BACT</name>
<comment type="similarity">
    <text evidence="1">Belongs to the NAD(P)-dependent epimerase/dehydratase family.</text>
</comment>
<dbReference type="PANTHER" id="PTHR43000">
    <property type="entry name" value="DTDP-D-GLUCOSE 4,6-DEHYDRATASE-RELATED"/>
    <property type="match status" value="1"/>
</dbReference>
<dbReference type="Gene3D" id="3.40.50.720">
    <property type="entry name" value="NAD(P)-binding Rossmann-like Domain"/>
    <property type="match status" value="1"/>
</dbReference>
<dbReference type="InterPro" id="IPR001509">
    <property type="entry name" value="Epimerase_deHydtase"/>
</dbReference>
<dbReference type="Proteomes" id="UP000231426">
    <property type="component" value="Unassembled WGS sequence"/>
</dbReference>
<gene>
    <name evidence="3" type="ORF">COU29_03995</name>
</gene>
<evidence type="ECO:0000256" key="1">
    <source>
        <dbReference type="ARBA" id="ARBA00007637"/>
    </source>
</evidence>
<feature type="domain" description="NAD-dependent epimerase/dehydratase" evidence="2">
    <location>
        <begin position="7"/>
        <end position="215"/>
    </location>
</feature>
<proteinExistence type="inferred from homology"/>
<reference evidence="4" key="1">
    <citation type="submission" date="2017-09" db="EMBL/GenBank/DDBJ databases">
        <title>Depth-based differentiation of microbial function through sediment-hosted aquifers and enrichment of novel symbionts in the deep terrestrial subsurface.</title>
        <authorList>
            <person name="Probst A.J."/>
            <person name="Ladd B."/>
            <person name="Jarett J.K."/>
            <person name="Geller-Mcgrath D.E."/>
            <person name="Sieber C.M.K."/>
            <person name="Emerson J.B."/>
            <person name="Anantharaman K."/>
            <person name="Thomas B.C."/>
            <person name="Malmstrom R."/>
            <person name="Stieglmeier M."/>
            <person name="Klingl A."/>
            <person name="Woyke T."/>
            <person name="Ryan C.M."/>
            <person name="Banfield J.F."/>
        </authorList>
    </citation>
    <scope>NUCLEOTIDE SEQUENCE [LARGE SCALE GENOMIC DNA]</scope>
</reference>